<organism evidence="3 4">
    <name type="scientific">Monoraphidium neglectum</name>
    <dbReference type="NCBI Taxonomy" id="145388"/>
    <lineage>
        <taxon>Eukaryota</taxon>
        <taxon>Viridiplantae</taxon>
        <taxon>Chlorophyta</taxon>
        <taxon>core chlorophytes</taxon>
        <taxon>Chlorophyceae</taxon>
        <taxon>CS clade</taxon>
        <taxon>Sphaeropleales</taxon>
        <taxon>Selenastraceae</taxon>
        <taxon>Monoraphidium</taxon>
    </lineage>
</organism>
<protein>
    <recommendedName>
        <fullName evidence="5">ABC transporter domain-containing protein</fullName>
    </recommendedName>
</protein>
<sequence>MDAPSQHVLERSAVLLLPDGTLEARFTVGLPAQGRSIMGQWAAQILVQNLPGWVEQGLLYARQDQAAIWHHIQVVEDTEALRAALPAAGLVAGASDAPMPAASAVPFSAPDPLAVTLAAPHRGAVRGLGVRAGVTLIVGGGFHGKSTLLDAIQVGCYNKVPGDGRELVVSLEDCVKASGGCGRLQAVAAVGPALIRAEDGRRVEGVDIRPFIGDLPGGRDTAAFRSDDASGSTSQAANIQAGIGRRAGGAWGGGGAFGAALRERWEALEAGSRLLLLDEDTCATNLMVRDARMAALVAREPITPLTQRIG</sequence>
<feature type="domain" description="ATPase of the ABC class C-terminal" evidence="1">
    <location>
        <begin position="65"/>
        <end position="180"/>
    </location>
</feature>
<dbReference type="EMBL" id="KK103701">
    <property type="protein sequence ID" value="KIY95094.1"/>
    <property type="molecule type" value="Genomic_DNA"/>
</dbReference>
<dbReference type="OrthoDB" id="189459at2759"/>
<dbReference type="PANTHER" id="PTHR38149">
    <property type="entry name" value="ATPASE"/>
    <property type="match status" value="1"/>
</dbReference>
<evidence type="ECO:0000313" key="3">
    <source>
        <dbReference type="EMBL" id="KIY95094.1"/>
    </source>
</evidence>
<dbReference type="InterPro" id="IPR046833">
    <property type="entry name" value="ABC_N"/>
</dbReference>
<dbReference type="Pfam" id="PF20446">
    <property type="entry name" value="ABC_N"/>
    <property type="match status" value="1"/>
</dbReference>
<feature type="domain" description="ATPase of the ABC class N-terminal" evidence="2">
    <location>
        <begin position="1"/>
        <end position="60"/>
    </location>
</feature>
<accession>A0A0D2LTV7</accession>
<dbReference type="InterPro" id="IPR019195">
    <property type="entry name" value="ABC_ATPase_put"/>
</dbReference>
<proteinExistence type="predicted"/>
<evidence type="ECO:0000259" key="2">
    <source>
        <dbReference type="Pfam" id="PF20446"/>
    </source>
</evidence>
<feature type="domain" description="ATPase of the ABC class C-terminal" evidence="1">
    <location>
        <begin position="265"/>
        <end position="309"/>
    </location>
</feature>
<evidence type="ECO:0000313" key="4">
    <source>
        <dbReference type="Proteomes" id="UP000054498"/>
    </source>
</evidence>
<dbReference type="GeneID" id="25730272"/>
<reference evidence="3 4" key="1">
    <citation type="journal article" date="2013" name="BMC Genomics">
        <title>Reconstruction of the lipid metabolism for the microalga Monoraphidium neglectum from its genome sequence reveals characteristics suitable for biofuel production.</title>
        <authorList>
            <person name="Bogen C."/>
            <person name="Al-Dilaimi A."/>
            <person name="Albersmeier A."/>
            <person name="Wichmann J."/>
            <person name="Grundmann M."/>
            <person name="Rupp O."/>
            <person name="Lauersen K.J."/>
            <person name="Blifernez-Klassen O."/>
            <person name="Kalinowski J."/>
            <person name="Goesmann A."/>
            <person name="Mussgnug J.H."/>
            <person name="Kruse O."/>
        </authorList>
    </citation>
    <scope>NUCLEOTIDE SEQUENCE [LARGE SCALE GENOMIC DNA]</scope>
    <source>
        <strain evidence="3 4">SAG 48.87</strain>
    </source>
</reference>
<dbReference type="Proteomes" id="UP000054498">
    <property type="component" value="Unassembled WGS sequence"/>
</dbReference>
<gene>
    <name evidence="3" type="ORF">MNEG_12867</name>
</gene>
<dbReference type="Pfam" id="PF09818">
    <property type="entry name" value="ABC_ATPase"/>
    <property type="match status" value="2"/>
</dbReference>
<dbReference type="InterPro" id="IPR046834">
    <property type="entry name" value="ABC_ATPase_C"/>
</dbReference>
<evidence type="ECO:0008006" key="5">
    <source>
        <dbReference type="Google" id="ProtNLM"/>
    </source>
</evidence>
<evidence type="ECO:0000259" key="1">
    <source>
        <dbReference type="Pfam" id="PF09818"/>
    </source>
</evidence>
<dbReference type="AlphaFoldDB" id="A0A0D2LTV7"/>
<dbReference type="RefSeq" id="XP_013894114.1">
    <property type="nucleotide sequence ID" value="XM_014038660.1"/>
</dbReference>
<dbReference type="PANTHER" id="PTHR38149:SF1">
    <property type="entry name" value="ATPASE"/>
    <property type="match status" value="1"/>
</dbReference>
<name>A0A0D2LTV7_9CHLO</name>
<keyword evidence="4" id="KW-1185">Reference proteome</keyword>
<dbReference type="KEGG" id="mng:MNEG_12867"/>